<comment type="similarity">
    <text evidence="2">Belongs to the major facilitator superfamily. TCR/Tet family.</text>
</comment>
<feature type="transmembrane region" description="Helical" evidence="8">
    <location>
        <begin position="220"/>
        <end position="240"/>
    </location>
</feature>
<feature type="transmembrane region" description="Helical" evidence="8">
    <location>
        <begin position="425"/>
        <end position="448"/>
    </location>
</feature>
<evidence type="ECO:0000256" key="6">
    <source>
        <dbReference type="ARBA" id="ARBA00023136"/>
    </source>
</evidence>
<proteinExistence type="inferred from homology"/>
<evidence type="ECO:0000256" key="2">
    <source>
        <dbReference type="ARBA" id="ARBA00007520"/>
    </source>
</evidence>
<feature type="transmembrane region" description="Helical" evidence="8">
    <location>
        <begin position="59"/>
        <end position="77"/>
    </location>
</feature>
<evidence type="ECO:0000256" key="3">
    <source>
        <dbReference type="ARBA" id="ARBA00022448"/>
    </source>
</evidence>
<dbReference type="SUPFAM" id="SSF103473">
    <property type="entry name" value="MFS general substrate transporter"/>
    <property type="match status" value="1"/>
</dbReference>
<reference evidence="10 11" key="1">
    <citation type="journal article" date="2024" name="J. Plant Pathol.">
        <title>Sequence and assembly of the genome of Seiridium unicorne, isolate CBS 538.82, causal agent of cypress canker disease.</title>
        <authorList>
            <person name="Scali E."/>
            <person name="Rocca G.D."/>
            <person name="Danti R."/>
            <person name="Garbelotto M."/>
            <person name="Barberini S."/>
            <person name="Baroncelli R."/>
            <person name="Emiliani G."/>
        </authorList>
    </citation>
    <scope>NUCLEOTIDE SEQUENCE [LARGE SCALE GENOMIC DNA]</scope>
    <source>
        <strain evidence="10 11">BM-138-508</strain>
    </source>
</reference>
<evidence type="ECO:0000256" key="8">
    <source>
        <dbReference type="SAM" id="Phobius"/>
    </source>
</evidence>
<dbReference type="PANTHER" id="PTHR23501:SF12">
    <property type="entry name" value="MAJOR FACILITATOR SUPERFAMILY (MFS) PROFILE DOMAIN-CONTAINING PROTEIN-RELATED"/>
    <property type="match status" value="1"/>
</dbReference>
<evidence type="ECO:0000313" key="11">
    <source>
        <dbReference type="Proteomes" id="UP001408356"/>
    </source>
</evidence>
<organism evidence="10 11">
    <name type="scientific">Seiridium unicorne</name>
    <dbReference type="NCBI Taxonomy" id="138068"/>
    <lineage>
        <taxon>Eukaryota</taxon>
        <taxon>Fungi</taxon>
        <taxon>Dikarya</taxon>
        <taxon>Ascomycota</taxon>
        <taxon>Pezizomycotina</taxon>
        <taxon>Sordariomycetes</taxon>
        <taxon>Xylariomycetidae</taxon>
        <taxon>Amphisphaeriales</taxon>
        <taxon>Sporocadaceae</taxon>
        <taxon>Seiridium</taxon>
    </lineage>
</organism>
<dbReference type="PANTHER" id="PTHR23501">
    <property type="entry name" value="MAJOR FACILITATOR SUPERFAMILY"/>
    <property type="match status" value="1"/>
</dbReference>
<dbReference type="PROSITE" id="PS50850">
    <property type="entry name" value="MFS"/>
    <property type="match status" value="1"/>
</dbReference>
<feature type="transmembrane region" description="Helical" evidence="8">
    <location>
        <begin position="184"/>
        <end position="208"/>
    </location>
</feature>
<feature type="domain" description="Major facilitator superfamily (MFS) profile" evidence="9">
    <location>
        <begin position="64"/>
        <end position="556"/>
    </location>
</feature>
<name>A0ABR2UK06_9PEZI</name>
<feature type="transmembrane region" description="Helical" evidence="8">
    <location>
        <begin position="365"/>
        <end position="386"/>
    </location>
</feature>
<keyword evidence="4 8" id="KW-0812">Transmembrane</keyword>
<evidence type="ECO:0000256" key="7">
    <source>
        <dbReference type="SAM" id="MobiDB-lite"/>
    </source>
</evidence>
<feature type="transmembrane region" description="Helical" evidence="8">
    <location>
        <begin position="127"/>
        <end position="145"/>
    </location>
</feature>
<protein>
    <submittedName>
        <fullName evidence="10">Major facilitator superfamily (MFS) profile domain-containing protein</fullName>
    </submittedName>
</protein>
<dbReference type="InterPro" id="IPR036259">
    <property type="entry name" value="MFS_trans_sf"/>
</dbReference>
<keyword evidence="6 8" id="KW-0472">Membrane</keyword>
<dbReference type="Pfam" id="PF07690">
    <property type="entry name" value="MFS_1"/>
    <property type="match status" value="1"/>
</dbReference>
<feature type="region of interest" description="Disordered" evidence="7">
    <location>
        <begin position="1"/>
        <end position="54"/>
    </location>
</feature>
<evidence type="ECO:0000256" key="4">
    <source>
        <dbReference type="ARBA" id="ARBA00022692"/>
    </source>
</evidence>
<dbReference type="InterPro" id="IPR020846">
    <property type="entry name" value="MFS_dom"/>
</dbReference>
<dbReference type="InterPro" id="IPR011701">
    <property type="entry name" value="MFS"/>
</dbReference>
<dbReference type="Proteomes" id="UP001408356">
    <property type="component" value="Unassembled WGS sequence"/>
</dbReference>
<feature type="transmembrane region" description="Helical" evidence="8">
    <location>
        <begin position="260"/>
        <end position="282"/>
    </location>
</feature>
<comment type="caution">
    <text evidence="10">The sequence shown here is derived from an EMBL/GenBank/DDBJ whole genome shotgun (WGS) entry which is preliminary data.</text>
</comment>
<sequence>MASKSNGEADVVISPETTIAALPPRDEKQNASDSPALSARAEPVAETKTDTDPASSHGFKWWFAYASVLSTVLLFAIDGTIVADIQPSIVDSLGEVDKLPWIGVAISLGTVAILPHGKALGVFNVKWYFLAMVFGFEVGSAICGAAPTMNVMIGGRFIQGFFGCGVYAGGLTVVAMSTTNRERALYFSGIVAVYGIGSVIGPVIGGAFAESAATWRWSFYINLVVFAAFLPGFLFCIPSLNPVDLPFKDKVLSQDWVGFLIWEAGTACYAMALTFGGIYYPFNSGSEIALWVVTGVLLIVFVLVTIYHPFVSEKNRLYPAHFVKRYELMILQYMMFACAGTMYTAIYYTPLIFQFTRGDGPLQAGVRLLPLMCMLVFFSILNGALMPRLGYYAPWYIFGNSVILAGSTLMFTLNKTTSDSAIYGYTALIGMGVGSFLTASVAIAQAMVDTSDSSNAVGALVGAQNVGAITFLGVSGSIYGNVGVRLLGQVLPDMPAADLLQLTTGTHSPLYESLSAELQSEISRQVTFAIRDSFGIVVAASALGLIASLFLVRRKVY</sequence>
<feature type="transmembrane region" description="Helical" evidence="8">
    <location>
        <begin position="98"/>
        <end position="115"/>
    </location>
</feature>
<dbReference type="Gene3D" id="1.20.1250.20">
    <property type="entry name" value="MFS general substrate transporter like domains"/>
    <property type="match status" value="1"/>
</dbReference>
<feature type="transmembrane region" description="Helical" evidence="8">
    <location>
        <begin position="330"/>
        <end position="353"/>
    </location>
</feature>
<comment type="subcellular location">
    <subcellularLocation>
        <location evidence="1">Membrane</location>
        <topology evidence="1">Multi-pass membrane protein</topology>
    </subcellularLocation>
</comment>
<keyword evidence="5 8" id="KW-1133">Transmembrane helix</keyword>
<feature type="transmembrane region" description="Helical" evidence="8">
    <location>
        <begin position="392"/>
        <end position="413"/>
    </location>
</feature>
<feature type="transmembrane region" description="Helical" evidence="8">
    <location>
        <begin position="157"/>
        <end position="178"/>
    </location>
</feature>
<keyword evidence="3" id="KW-0813">Transport</keyword>
<evidence type="ECO:0000256" key="1">
    <source>
        <dbReference type="ARBA" id="ARBA00004141"/>
    </source>
</evidence>
<evidence type="ECO:0000256" key="5">
    <source>
        <dbReference type="ARBA" id="ARBA00022989"/>
    </source>
</evidence>
<feature type="transmembrane region" description="Helical" evidence="8">
    <location>
        <begin position="289"/>
        <end position="310"/>
    </location>
</feature>
<feature type="transmembrane region" description="Helical" evidence="8">
    <location>
        <begin position="533"/>
        <end position="552"/>
    </location>
</feature>
<accession>A0ABR2UK06</accession>
<dbReference type="EMBL" id="JARVKF010000422">
    <property type="protein sequence ID" value="KAK9414810.1"/>
    <property type="molecule type" value="Genomic_DNA"/>
</dbReference>
<keyword evidence="11" id="KW-1185">Reference proteome</keyword>
<evidence type="ECO:0000313" key="10">
    <source>
        <dbReference type="EMBL" id="KAK9414810.1"/>
    </source>
</evidence>
<gene>
    <name evidence="10" type="ORF">SUNI508_10928</name>
</gene>
<dbReference type="Gene3D" id="1.20.1720.10">
    <property type="entry name" value="Multidrug resistance protein D"/>
    <property type="match status" value="1"/>
</dbReference>
<evidence type="ECO:0000259" key="9">
    <source>
        <dbReference type="PROSITE" id="PS50850"/>
    </source>
</evidence>